<name>A0ACC2SCE0_9FUNG</name>
<protein>
    <submittedName>
        <fullName evidence="1">Uncharacterized protein</fullName>
    </submittedName>
</protein>
<keyword evidence="2" id="KW-1185">Reference proteome</keyword>
<organism evidence="1 2">
    <name type="scientific">Entomophthora muscae</name>
    <dbReference type="NCBI Taxonomy" id="34485"/>
    <lineage>
        <taxon>Eukaryota</taxon>
        <taxon>Fungi</taxon>
        <taxon>Fungi incertae sedis</taxon>
        <taxon>Zoopagomycota</taxon>
        <taxon>Entomophthoromycotina</taxon>
        <taxon>Entomophthoromycetes</taxon>
        <taxon>Entomophthorales</taxon>
        <taxon>Entomophthoraceae</taxon>
        <taxon>Entomophthora</taxon>
    </lineage>
</organism>
<dbReference type="Proteomes" id="UP001165960">
    <property type="component" value="Unassembled WGS sequence"/>
</dbReference>
<sequence length="356" mass="40294">MNKRNENTPLLSNNSNEEKVNSTYTNQYTCILSGSPESSETSCSIDKRKQSLAAPRLMFPFYLQAKLFPQCLSPFLLALVDRVLDLSIKTTTVLYATELGPSEKSAAVFGIMILSISYSLFLPFKKSKYAQPKSLFSKVAYTCGTLGVFMVFFVFALWSQKALILMNPKELELSKTFLSWSLLGIPPLYMASSNQNQGLLAPKLCPTKMMSFMLQMVLFNHSIYGVYSLKFLAIPLFTVISNWLLIFQKVQEDPVVQLPPPALAVFYSQEGLNFMRGQVSILVNIQSWFLVQLSWYSLTAYQVDLGFYSIVYIMLWLLSSMAELYTYETESRQSKCLPLIFSCLFSAICILSIICN</sequence>
<accession>A0ACC2SCE0</accession>
<gene>
    <name evidence="1" type="ORF">DSO57_1036409</name>
</gene>
<evidence type="ECO:0000313" key="2">
    <source>
        <dbReference type="Proteomes" id="UP001165960"/>
    </source>
</evidence>
<comment type="caution">
    <text evidence="1">The sequence shown here is derived from an EMBL/GenBank/DDBJ whole genome shotgun (WGS) entry which is preliminary data.</text>
</comment>
<evidence type="ECO:0000313" key="1">
    <source>
        <dbReference type="EMBL" id="KAJ9059924.1"/>
    </source>
</evidence>
<proteinExistence type="predicted"/>
<dbReference type="EMBL" id="QTSX02005320">
    <property type="protein sequence ID" value="KAJ9059924.1"/>
    <property type="molecule type" value="Genomic_DNA"/>
</dbReference>
<reference evidence="1" key="1">
    <citation type="submission" date="2022-04" db="EMBL/GenBank/DDBJ databases">
        <title>Genome of the entomopathogenic fungus Entomophthora muscae.</title>
        <authorList>
            <person name="Elya C."/>
            <person name="Lovett B.R."/>
            <person name="Lee E."/>
            <person name="Macias A.M."/>
            <person name="Hajek A.E."/>
            <person name="De Bivort B.L."/>
            <person name="Kasson M.T."/>
            <person name="De Fine Licht H.H."/>
            <person name="Stajich J.E."/>
        </authorList>
    </citation>
    <scope>NUCLEOTIDE SEQUENCE</scope>
    <source>
        <strain evidence="1">Berkeley</strain>
    </source>
</reference>